<feature type="domain" description="Ig-like" evidence="6">
    <location>
        <begin position="581"/>
        <end position="675"/>
    </location>
</feature>
<dbReference type="InterPro" id="IPR013098">
    <property type="entry name" value="Ig_I-set"/>
</dbReference>
<feature type="domain" description="Fibronectin type-III" evidence="7">
    <location>
        <begin position="795"/>
        <end position="901"/>
    </location>
</feature>
<dbReference type="Pfam" id="PF07679">
    <property type="entry name" value="I-set"/>
    <property type="match status" value="2"/>
</dbReference>
<dbReference type="InterPro" id="IPR003961">
    <property type="entry name" value="FN3_dom"/>
</dbReference>
<dbReference type="PROSITE" id="PS50835">
    <property type="entry name" value="IG_LIKE"/>
    <property type="match status" value="6"/>
</dbReference>
<dbReference type="SMART" id="SM00408">
    <property type="entry name" value="IGc2"/>
    <property type="match status" value="6"/>
</dbReference>
<feature type="domain" description="Ig-like" evidence="6">
    <location>
        <begin position="490"/>
        <end position="575"/>
    </location>
</feature>
<dbReference type="InterPro" id="IPR036179">
    <property type="entry name" value="Ig-like_dom_sf"/>
</dbReference>
<feature type="transmembrane region" description="Helical" evidence="3">
    <location>
        <begin position="1244"/>
        <end position="1268"/>
    </location>
</feature>
<dbReference type="Gene3D" id="3.10.100.10">
    <property type="entry name" value="Mannose-Binding Protein A, subunit A"/>
    <property type="match status" value="1"/>
</dbReference>
<dbReference type="SUPFAM" id="SSF49265">
    <property type="entry name" value="Fibronectin type III"/>
    <property type="match status" value="2"/>
</dbReference>
<keyword evidence="3" id="KW-1133">Transmembrane helix</keyword>
<evidence type="ECO:0000259" key="7">
    <source>
        <dbReference type="PROSITE" id="PS50853"/>
    </source>
</evidence>
<dbReference type="GeneID" id="101848960"/>
<keyword evidence="2" id="KW-1015">Disulfide bond</keyword>
<dbReference type="PANTHER" id="PTHR44170">
    <property type="entry name" value="PROTEIN SIDEKICK"/>
    <property type="match status" value="1"/>
</dbReference>
<feature type="signal peptide" evidence="4">
    <location>
        <begin position="1"/>
        <end position="21"/>
    </location>
</feature>
<keyword evidence="1" id="KW-0677">Repeat</keyword>
<dbReference type="CDD" id="cd00037">
    <property type="entry name" value="CLECT"/>
    <property type="match status" value="1"/>
</dbReference>
<dbReference type="SUPFAM" id="SSF48726">
    <property type="entry name" value="Immunoglobulin"/>
    <property type="match status" value="6"/>
</dbReference>
<dbReference type="PANTHER" id="PTHR44170:SF6">
    <property type="entry name" value="CONTACTIN"/>
    <property type="match status" value="1"/>
</dbReference>
<evidence type="ECO:0000313" key="9">
    <source>
        <dbReference type="RefSeq" id="XP_012936570.1"/>
    </source>
</evidence>
<feature type="domain" description="Fibronectin type-III" evidence="7">
    <location>
        <begin position="903"/>
        <end position="1023"/>
    </location>
</feature>
<feature type="domain" description="Ig-like" evidence="6">
    <location>
        <begin position="292"/>
        <end position="358"/>
    </location>
</feature>
<keyword evidence="3" id="KW-0812">Transmembrane</keyword>
<keyword evidence="8" id="KW-1185">Reference proteome</keyword>
<evidence type="ECO:0000313" key="8">
    <source>
        <dbReference type="Proteomes" id="UP000694888"/>
    </source>
</evidence>
<dbReference type="InterPro" id="IPR016187">
    <property type="entry name" value="CTDL_fold"/>
</dbReference>
<keyword evidence="3" id="KW-0472">Membrane</keyword>
<dbReference type="SUPFAM" id="SSF56436">
    <property type="entry name" value="C-type lectin-like"/>
    <property type="match status" value="1"/>
</dbReference>
<evidence type="ECO:0000256" key="4">
    <source>
        <dbReference type="SAM" id="SignalP"/>
    </source>
</evidence>
<dbReference type="InterPro" id="IPR036116">
    <property type="entry name" value="FN3_sf"/>
</dbReference>
<dbReference type="SMART" id="SM00409">
    <property type="entry name" value="IG"/>
    <property type="match status" value="6"/>
</dbReference>
<dbReference type="Pfam" id="PF13895">
    <property type="entry name" value="Ig_2"/>
    <property type="match status" value="1"/>
</dbReference>
<feature type="domain" description="Ig-like" evidence="6">
    <location>
        <begin position="680"/>
        <end position="772"/>
    </location>
</feature>
<dbReference type="InterPro" id="IPR013783">
    <property type="entry name" value="Ig-like_fold"/>
</dbReference>
<dbReference type="PROSITE" id="PS50041">
    <property type="entry name" value="C_TYPE_LECTIN_2"/>
    <property type="match status" value="1"/>
</dbReference>
<evidence type="ECO:0000256" key="2">
    <source>
        <dbReference type="ARBA" id="ARBA00023157"/>
    </source>
</evidence>
<evidence type="ECO:0000256" key="3">
    <source>
        <dbReference type="SAM" id="Phobius"/>
    </source>
</evidence>
<evidence type="ECO:0000259" key="6">
    <source>
        <dbReference type="PROSITE" id="PS50835"/>
    </source>
</evidence>
<dbReference type="Pfam" id="PF13927">
    <property type="entry name" value="Ig_3"/>
    <property type="match status" value="2"/>
</dbReference>
<organism evidence="8 9">
    <name type="scientific">Aplysia californica</name>
    <name type="common">California sea hare</name>
    <dbReference type="NCBI Taxonomy" id="6500"/>
    <lineage>
        <taxon>Eukaryota</taxon>
        <taxon>Metazoa</taxon>
        <taxon>Spiralia</taxon>
        <taxon>Lophotrochozoa</taxon>
        <taxon>Mollusca</taxon>
        <taxon>Gastropoda</taxon>
        <taxon>Heterobranchia</taxon>
        <taxon>Euthyneura</taxon>
        <taxon>Tectipleura</taxon>
        <taxon>Aplysiida</taxon>
        <taxon>Aplysioidea</taxon>
        <taxon>Aplysiidae</taxon>
        <taxon>Aplysia</taxon>
    </lineage>
</organism>
<evidence type="ECO:0000259" key="5">
    <source>
        <dbReference type="PROSITE" id="PS50041"/>
    </source>
</evidence>
<feature type="domain" description="C-type lectin" evidence="5">
    <location>
        <begin position="34"/>
        <end position="153"/>
    </location>
</feature>
<dbReference type="Pfam" id="PF00041">
    <property type="entry name" value="fn3"/>
    <property type="match status" value="2"/>
</dbReference>
<dbReference type="InterPro" id="IPR007110">
    <property type="entry name" value="Ig-like_dom"/>
</dbReference>
<dbReference type="InterPro" id="IPR003598">
    <property type="entry name" value="Ig_sub2"/>
</dbReference>
<dbReference type="PROSITE" id="PS50853">
    <property type="entry name" value="FN3"/>
    <property type="match status" value="4"/>
</dbReference>
<dbReference type="CDD" id="cd00096">
    <property type="entry name" value="Ig"/>
    <property type="match status" value="1"/>
</dbReference>
<accession>A0ABM0ZXK3</accession>
<feature type="domain" description="Fibronectin type-III" evidence="7">
    <location>
        <begin position="1137"/>
        <end position="1233"/>
    </location>
</feature>
<dbReference type="Proteomes" id="UP000694888">
    <property type="component" value="Unplaced"/>
</dbReference>
<dbReference type="InterPro" id="IPR016186">
    <property type="entry name" value="C-type_lectin-like/link_sf"/>
</dbReference>
<evidence type="ECO:0000256" key="1">
    <source>
        <dbReference type="ARBA" id="ARBA00022737"/>
    </source>
</evidence>
<dbReference type="SMART" id="SM00034">
    <property type="entry name" value="CLECT"/>
    <property type="match status" value="1"/>
</dbReference>
<dbReference type="Gene3D" id="2.60.40.10">
    <property type="entry name" value="Immunoglobulins"/>
    <property type="match status" value="10"/>
</dbReference>
<name>A0ABM0ZXK3_APLCA</name>
<feature type="chain" id="PRO_5045980262" evidence="4">
    <location>
        <begin position="22"/>
        <end position="1273"/>
    </location>
</feature>
<reference evidence="9" key="1">
    <citation type="submission" date="2025-08" db="UniProtKB">
        <authorList>
            <consortium name="RefSeq"/>
        </authorList>
    </citation>
    <scope>IDENTIFICATION</scope>
</reference>
<feature type="domain" description="Ig-like" evidence="6">
    <location>
        <begin position="396"/>
        <end position="485"/>
    </location>
</feature>
<feature type="domain" description="Ig-like" evidence="6">
    <location>
        <begin position="185"/>
        <end position="275"/>
    </location>
</feature>
<dbReference type="SMART" id="SM00060">
    <property type="entry name" value="FN3"/>
    <property type="match status" value="4"/>
</dbReference>
<dbReference type="RefSeq" id="XP_012936570.1">
    <property type="nucleotide sequence ID" value="XM_013081116.1"/>
</dbReference>
<dbReference type="InterPro" id="IPR003599">
    <property type="entry name" value="Ig_sub"/>
</dbReference>
<keyword evidence="4" id="KW-0732">Signal</keyword>
<gene>
    <name evidence="9" type="primary">LOC101848960</name>
</gene>
<sequence>MMEVNLLLISFLLLIGSSVQQIWNCPTDRGWEKYGEKCYKFYAFPRLTRGSASPVCQNDGATLLSINTVKEHQFIDRWLRANDQQRTDWWTSGTITSTGVRWDGDGTLVTEFNQFILPEEYRLERSPVIYSYTGTEYGWSVGASDAKYAYICEISVNEVYRIVQQYRDFDYGLNVDSASQAPRGPTFVLEPMDTVVLGATDAVHLDCVATGRPEPSYEWRILVGDYMVKLQPHDRLTITTGRLTISNPVESDTGVYQCVAVNEYGTVLSSTSKLTFGDLGEFSNVEEAPVYGTEYRGAQIQCPRITGTPEISYTWYKGDSYSFIRPNFQKHTFISSNSKLYFSELTPSDQATYYCVATLTSVGAPGNYLGAYQTASRTSVGFNLIVGSGTGSNYEPDIQDDFINIYPGTPMRGGTVRLECFAYGTLPLIYSWSRKGKPLPAGHTFDSNNRILYLYDVGAEDDGIYTCSVFSQPTSIKKETSTPLTIQSKPYFTYPLHHQHVDVRSALTWHCEAGGRPTPMYKWYKDGEELSSSPGVQVQANTLTIDSLQVDRDSAMYQCAATNEYGTTFSTAQLRVLEITPSFLKSPMVESVSSAIGGMATIVCDPTAAPLPTYTWFRDNVDLGLVAGQFAEDDHYKLLLNGNLMIQDITQSDQGKYKCRVTNELGEAEDSSDLLVMKRTTITTGPSDADVEVNFTATLLCEASHRSDIDMIYIWKFNDHIIDYVREPEYRQGVGSQAGSLYIIASKFENQGVYTCTASTGMDEDSRSAYITVLGPPAEAAGVHVRDQPVVTNADVADPESTPDLATTRWVVWTDGDDHGGTITHYFVEFRTNFDLAWRTHPDGFNIPSYLTVHESYKDKHFARLTKLKAGAGVQFRIRARNVYGIGSPSLPTPMAQIKGAKPSQTVKNVRGGGGSVGDLSIVWDPLPLEDHNGPNLKYKVSWRTYEAGSQSDSSQWRDVTVSHDKACLFVPDFLTGLIFICKHVELVGADNYFKPYQAIVQAINDDGDGPETVVVTVMSAEELPLQAPEEVKADPYNATALMVRWKPIPNNRVSARGNLKGYKINYWRMNIDLETDALQNIIEVPNGSTNLNHGLIIGLEAVEWYQFNVQAYNSAGNGPKSSDYEQQTLNRIPSQYPTEVHVYSVDGYGVRVTFRGISTQIREEPLQGYKVQYWKAQENILSAREADFGKMSTGVIRNLTASELYQLRVFGYSRAGQGKRSSPSIYFIVGEGQILINPETMEILGGVSGLAPSLLLVVMVTAVVSWWTGCQS</sequence>
<dbReference type="CDD" id="cd00063">
    <property type="entry name" value="FN3"/>
    <property type="match status" value="4"/>
</dbReference>
<feature type="domain" description="Fibronectin type-III" evidence="7">
    <location>
        <begin position="1028"/>
        <end position="1132"/>
    </location>
</feature>
<protein>
    <submittedName>
        <fullName evidence="9">Contactin</fullName>
    </submittedName>
</protein>
<proteinExistence type="predicted"/>
<dbReference type="InterPro" id="IPR001304">
    <property type="entry name" value="C-type_lectin-like"/>
</dbReference>